<feature type="domain" description="OmpR/PhoB-type" evidence="6">
    <location>
        <begin position="1"/>
        <end position="97"/>
    </location>
</feature>
<keyword evidence="2" id="KW-0805">Transcription regulation</keyword>
<keyword evidence="8" id="KW-1185">Reference proteome</keyword>
<evidence type="ECO:0000256" key="1">
    <source>
        <dbReference type="ARBA" id="ARBA00005820"/>
    </source>
</evidence>
<comment type="similarity">
    <text evidence="1">Belongs to the AfsR/DnrI/RedD regulatory family.</text>
</comment>
<keyword evidence="4" id="KW-0804">Transcription</keyword>
<evidence type="ECO:0000256" key="2">
    <source>
        <dbReference type="ARBA" id="ARBA00023015"/>
    </source>
</evidence>
<dbReference type="InterPro" id="IPR011990">
    <property type="entry name" value="TPR-like_helical_dom_sf"/>
</dbReference>
<dbReference type="AlphaFoldDB" id="A0A512I9J9"/>
<dbReference type="InterPro" id="IPR001867">
    <property type="entry name" value="OmpR/PhoB-type_DNA-bd"/>
</dbReference>
<evidence type="ECO:0000256" key="5">
    <source>
        <dbReference type="PROSITE-ProRule" id="PRU01091"/>
    </source>
</evidence>
<dbReference type="PANTHER" id="PTHR35807">
    <property type="entry name" value="TRANSCRIPTIONAL REGULATOR REDD-RELATED"/>
    <property type="match status" value="1"/>
</dbReference>
<dbReference type="GO" id="GO:0003677">
    <property type="term" value="F:DNA binding"/>
    <property type="evidence" value="ECO:0007669"/>
    <property type="project" value="UniProtKB-UniRule"/>
</dbReference>
<evidence type="ECO:0000256" key="4">
    <source>
        <dbReference type="ARBA" id="ARBA00023163"/>
    </source>
</evidence>
<dbReference type="Proteomes" id="UP000321103">
    <property type="component" value="Unassembled WGS sequence"/>
</dbReference>
<proteinExistence type="inferred from homology"/>
<evidence type="ECO:0000313" key="7">
    <source>
        <dbReference type="EMBL" id="GEO94361.1"/>
    </source>
</evidence>
<dbReference type="SMART" id="SM00862">
    <property type="entry name" value="Trans_reg_C"/>
    <property type="match status" value="1"/>
</dbReference>
<dbReference type="GO" id="GO:0000160">
    <property type="term" value="P:phosphorelay signal transduction system"/>
    <property type="evidence" value="ECO:0007669"/>
    <property type="project" value="InterPro"/>
</dbReference>
<gene>
    <name evidence="7" type="ORF">KTU01_04840</name>
</gene>
<organism evidence="7 8">
    <name type="scientific">Kocuria turfanensis</name>
    <dbReference type="NCBI Taxonomy" id="388357"/>
    <lineage>
        <taxon>Bacteria</taxon>
        <taxon>Bacillati</taxon>
        <taxon>Actinomycetota</taxon>
        <taxon>Actinomycetes</taxon>
        <taxon>Micrococcales</taxon>
        <taxon>Micrococcaceae</taxon>
        <taxon>Kocuria</taxon>
    </lineage>
</organism>
<dbReference type="PROSITE" id="PS51755">
    <property type="entry name" value="OMPR_PHOB"/>
    <property type="match status" value="1"/>
</dbReference>
<protein>
    <recommendedName>
        <fullName evidence="6">OmpR/PhoB-type domain-containing protein</fullName>
    </recommendedName>
</protein>
<evidence type="ECO:0000313" key="8">
    <source>
        <dbReference type="Proteomes" id="UP000321103"/>
    </source>
</evidence>
<feature type="DNA-binding region" description="OmpR/PhoB-type" evidence="5">
    <location>
        <begin position="1"/>
        <end position="97"/>
    </location>
</feature>
<dbReference type="InterPro" id="IPR016032">
    <property type="entry name" value="Sig_transdc_resp-reg_C-effctor"/>
</dbReference>
<accession>A0A512I9J9</accession>
<dbReference type="GO" id="GO:0006355">
    <property type="term" value="P:regulation of DNA-templated transcription"/>
    <property type="evidence" value="ECO:0007669"/>
    <property type="project" value="InterPro"/>
</dbReference>
<sequence>MRARVLGPLEVRRGERTLTPKELGGPKQRQILEVLLLQLGMPVSKDRLVELLWGNRPPAAALQNLESYVSVLRRGLQPGAGRSGPLRTANGGYVMDESAVDLDVHRFQLLVERARRGPAARAYPLWCDALALATAPLLENELCCEWVERQRQLHAAQVLEARISAAEAALELGRHREAVRHARDVLGEDPLHERSWTVLVLGLEAAGHPIEGLQAYDRCRQVLDQELGCAPTIVLRAAYERMLRSTAATGGELGQALSALLVLHGRGGDPEWSSGTQPLLAREEAASVLRAFLGRSLSAAA</sequence>
<dbReference type="SMART" id="SM01043">
    <property type="entry name" value="BTAD"/>
    <property type="match status" value="1"/>
</dbReference>
<dbReference type="SUPFAM" id="SSF48452">
    <property type="entry name" value="TPR-like"/>
    <property type="match status" value="1"/>
</dbReference>
<dbReference type="Pfam" id="PF03704">
    <property type="entry name" value="BTAD"/>
    <property type="match status" value="1"/>
</dbReference>
<dbReference type="InterPro" id="IPR005158">
    <property type="entry name" value="BTAD"/>
</dbReference>
<dbReference type="Gene3D" id="1.25.40.10">
    <property type="entry name" value="Tetratricopeptide repeat domain"/>
    <property type="match status" value="1"/>
</dbReference>
<dbReference type="Pfam" id="PF00486">
    <property type="entry name" value="Trans_reg_C"/>
    <property type="match status" value="1"/>
</dbReference>
<keyword evidence="3 5" id="KW-0238">DNA-binding</keyword>
<name>A0A512I9J9_9MICC</name>
<dbReference type="InterPro" id="IPR036388">
    <property type="entry name" value="WH-like_DNA-bd_sf"/>
</dbReference>
<comment type="caution">
    <text evidence="7">The sequence shown here is derived from an EMBL/GenBank/DDBJ whole genome shotgun (WGS) entry which is preliminary data.</text>
</comment>
<dbReference type="STRING" id="388357.GCA_001580365_01766"/>
<evidence type="ECO:0000259" key="6">
    <source>
        <dbReference type="PROSITE" id="PS51755"/>
    </source>
</evidence>
<dbReference type="Gene3D" id="1.10.10.10">
    <property type="entry name" value="Winged helix-like DNA-binding domain superfamily/Winged helix DNA-binding domain"/>
    <property type="match status" value="1"/>
</dbReference>
<dbReference type="EMBL" id="BJZS01000016">
    <property type="protein sequence ID" value="GEO94361.1"/>
    <property type="molecule type" value="Genomic_DNA"/>
</dbReference>
<dbReference type="InterPro" id="IPR051677">
    <property type="entry name" value="AfsR-DnrI-RedD_regulator"/>
</dbReference>
<reference evidence="7 8" key="1">
    <citation type="submission" date="2019-07" db="EMBL/GenBank/DDBJ databases">
        <title>Whole genome shotgun sequence of Kocuria turfanensis NBRC 107627.</title>
        <authorList>
            <person name="Hosoyama A."/>
            <person name="Uohara A."/>
            <person name="Ohji S."/>
            <person name="Ichikawa N."/>
        </authorList>
    </citation>
    <scope>NUCLEOTIDE SEQUENCE [LARGE SCALE GENOMIC DNA]</scope>
    <source>
        <strain evidence="7 8">NBRC 107627</strain>
    </source>
</reference>
<dbReference type="PANTHER" id="PTHR35807:SF1">
    <property type="entry name" value="TRANSCRIPTIONAL REGULATOR REDD"/>
    <property type="match status" value="1"/>
</dbReference>
<evidence type="ECO:0000256" key="3">
    <source>
        <dbReference type="ARBA" id="ARBA00023125"/>
    </source>
</evidence>
<dbReference type="SUPFAM" id="SSF46894">
    <property type="entry name" value="C-terminal effector domain of the bipartite response regulators"/>
    <property type="match status" value="1"/>
</dbReference>